<keyword evidence="2" id="KW-1185">Reference proteome</keyword>
<dbReference type="Proteomes" id="UP000770717">
    <property type="component" value="Unassembled WGS sequence"/>
</dbReference>
<name>A0A8J6EJF2_ELECQ</name>
<evidence type="ECO:0000313" key="1">
    <source>
        <dbReference type="EMBL" id="KAG9470319.1"/>
    </source>
</evidence>
<proteinExistence type="predicted"/>
<gene>
    <name evidence="1" type="ORF">GDO78_018167</name>
</gene>
<sequence>MQGARRGTCTQRYCSILPGTELDQSQFMCILNNLRWNRCLLLQVLLYCALLSRTFSVYEEDLLIETDYRGDCRQNPIVNRRILSNSKYIQADHVIQNVKRK</sequence>
<protein>
    <submittedName>
        <fullName evidence="1">Uncharacterized protein</fullName>
    </submittedName>
</protein>
<dbReference type="EMBL" id="WNTK01000307">
    <property type="protein sequence ID" value="KAG9470319.1"/>
    <property type="molecule type" value="Genomic_DNA"/>
</dbReference>
<accession>A0A8J6EJF2</accession>
<evidence type="ECO:0000313" key="2">
    <source>
        <dbReference type="Proteomes" id="UP000770717"/>
    </source>
</evidence>
<reference evidence="1" key="1">
    <citation type="thesis" date="2020" institute="ProQuest LLC" country="789 East Eisenhower Parkway, Ann Arbor, MI, USA">
        <title>Comparative Genomics and Chromosome Evolution.</title>
        <authorList>
            <person name="Mudd A.B."/>
        </authorList>
    </citation>
    <scope>NUCLEOTIDE SEQUENCE</scope>
    <source>
        <strain evidence="1">HN-11 Male</strain>
        <tissue evidence="1">Kidney and liver</tissue>
    </source>
</reference>
<organism evidence="1 2">
    <name type="scientific">Eleutherodactylus coqui</name>
    <name type="common">Puerto Rican coqui</name>
    <dbReference type="NCBI Taxonomy" id="57060"/>
    <lineage>
        <taxon>Eukaryota</taxon>
        <taxon>Metazoa</taxon>
        <taxon>Chordata</taxon>
        <taxon>Craniata</taxon>
        <taxon>Vertebrata</taxon>
        <taxon>Euteleostomi</taxon>
        <taxon>Amphibia</taxon>
        <taxon>Batrachia</taxon>
        <taxon>Anura</taxon>
        <taxon>Neobatrachia</taxon>
        <taxon>Hyloidea</taxon>
        <taxon>Eleutherodactylidae</taxon>
        <taxon>Eleutherodactylinae</taxon>
        <taxon>Eleutherodactylus</taxon>
        <taxon>Eleutherodactylus</taxon>
    </lineage>
</organism>
<comment type="caution">
    <text evidence="1">The sequence shown here is derived from an EMBL/GenBank/DDBJ whole genome shotgun (WGS) entry which is preliminary data.</text>
</comment>
<dbReference type="AlphaFoldDB" id="A0A8J6EJF2"/>